<feature type="chain" id="PRO_5035592271" description="Fibrinogen C-terminal domain-containing protein" evidence="2">
    <location>
        <begin position="26"/>
        <end position="583"/>
    </location>
</feature>
<evidence type="ECO:0000256" key="1">
    <source>
        <dbReference type="SAM" id="Coils"/>
    </source>
</evidence>
<gene>
    <name evidence="4" type="ORF">ONB1V03_LOCUS4100</name>
</gene>
<dbReference type="InterPro" id="IPR036056">
    <property type="entry name" value="Fibrinogen-like_C"/>
</dbReference>
<dbReference type="Proteomes" id="UP000728032">
    <property type="component" value="Unassembled WGS sequence"/>
</dbReference>
<dbReference type="SUPFAM" id="SSF56496">
    <property type="entry name" value="Fibrinogen C-terminal domain-like"/>
    <property type="match status" value="1"/>
</dbReference>
<dbReference type="OrthoDB" id="6145874at2759"/>
<dbReference type="InterPro" id="IPR002181">
    <property type="entry name" value="Fibrinogen_a/b/g_C_dom"/>
</dbReference>
<reference evidence="4" key="1">
    <citation type="submission" date="2020-11" db="EMBL/GenBank/DDBJ databases">
        <authorList>
            <person name="Tran Van P."/>
        </authorList>
    </citation>
    <scope>NUCLEOTIDE SEQUENCE</scope>
</reference>
<dbReference type="Pfam" id="PF00147">
    <property type="entry name" value="Fibrinogen_C"/>
    <property type="match status" value="1"/>
</dbReference>
<sequence>MKLITTISFTILLLTIMCNIGYGLSQKGRKRDLLEDIHKTVNTVWASVDKNDQRVTSLDTSLTLISNRVEKIIDSIEHNKLNHKFLDEKLDRLETKIKSIEESMNTKINTISESVDQIAREVKRIDGESDGKLRKIMNIISDTYELSKDTTILLKGRSGGSSGYIGNGDNESPDQMEEMQKKLLEQMSILEISITQQVSNVAKIGKETMTSLDNINLEMLTIRDECTSRRQSTQQTRSDSFNAFHPTLNAHRDGSHTHQCPTVNMTVLKHQMETQLDQISVTIENEMTIMGSKLEEYMSNCNSNTPNNNKARSLPPQDIPPIIVNTSSLLVKPTFTRKTISLAKKPTSAQSGCQHSSPLLAPKSCSELYNSGSTCDGIYVITIANTRPLRVYCDMSDNGGGWTVILRRGDFGRTRHRISFEQSWNGYKGGFGDMDSGEFWLGLDNIYQMTANGNHILQVDLESFDGEYVSIVYDGFRLGGEADNYRLHLGPAIQSNGTIAQALVAHNSSMFSTHDRNNNVIGTDNCAAKLQGGWWFHNCHSALLTAPYYAKHGRPHVWQGIQWHSWKHSQHLKAAIMKIKPKL</sequence>
<dbReference type="InterPro" id="IPR014716">
    <property type="entry name" value="Fibrinogen_a/b/g_C_1"/>
</dbReference>
<dbReference type="EMBL" id="CAJPVJ010001341">
    <property type="protein sequence ID" value="CAG2164549.1"/>
    <property type="molecule type" value="Genomic_DNA"/>
</dbReference>
<evidence type="ECO:0000313" key="5">
    <source>
        <dbReference type="Proteomes" id="UP000728032"/>
    </source>
</evidence>
<dbReference type="PROSITE" id="PS51406">
    <property type="entry name" value="FIBRINOGEN_C_2"/>
    <property type="match status" value="1"/>
</dbReference>
<dbReference type="AlphaFoldDB" id="A0A7R9LMQ1"/>
<evidence type="ECO:0000259" key="3">
    <source>
        <dbReference type="PROSITE" id="PS51406"/>
    </source>
</evidence>
<feature type="coiled-coil region" evidence="1">
    <location>
        <begin position="76"/>
        <end position="110"/>
    </location>
</feature>
<protein>
    <recommendedName>
        <fullName evidence="3">Fibrinogen C-terminal domain-containing protein</fullName>
    </recommendedName>
</protein>
<dbReference type="InterPro" id="IPR050373">
    <property type="entry name" value="Fibrinogen_C-term_domain"/>
</dbReference>
<evidence type="ECO:0000256" key="2">
    <source>
        <dbReference type="SAM" id="SignalP"/>
    </source>
</evidence>
<dbReference type="SMART" id="SM00186">
    <property type="entry name" value="FBG"/>
    <property type="match status" value="1"/>
</dbReference>
<feature type="signal peptide" evidence="2">
    <location>
        <begin position="1"/>
        <end position="25"/>
    </location>
</feature>
<dbReference type="PANTHER" id="PTHR19143:SF327">
    <property type="entry name" value="FI21813P1-RELATED"/>
    <property type="match status" value="1"/>
</dbReference>
<accession>A0A7R9LMQ1</accession>
<keyword evidence="2" id="KW-0732">Signal</keyword>
<proteinExistence type="predicted"/>
<dbReference type="NCBIfam" id="NF040941">
    <property type="entry name" value="GGGWT_bact"/>
    <property type="match status" value="1"/>
</dbReference>
<dbReference type="EMBL" id="OC916166">
    <property type="protein sequence ID" value="CAD7643369.1"/>
    <property type="molecule type" value="Genomic_DNA"/>
</dbReference>
<keyword evidence="1" id="KW-0175">Coiled coil</keyword>
<feature type="domain" description="Fibrinogen C-terminal" evidence="3">
    <location>
        <begin position="356"/>
        <end position="583"/>
    </location>
</feature>
<name>A0A7R9LMQ1_9ACAR</name>
<organism evidence="4">
    <name type="scientific">Oppiella nova</name>
    <dbReference type="NCBI Taxonomy" id="334625"/>
    <lineage>
        <taxon>Eukaryota</taxon>
        <taxon>Metazoa</taxon>
        <taxon>Ecdysozoa</taxon>
        <taxon>Arthropoda</taxon>
        <taxon>Chelicerata</taxon>
        <taxon>Arachnida</taxon>
        <taxon>Acari</taxon>
        <taxon>Acariformes</taxon>
        <taxon>Sarcoptiformes</taxon>
        <taxon>Oribatida</taxon>
        <taxon>Brachypylina</taxon>
        <taxon>Oppioidea</taxon>
        <taxon>Oppiidae</taxon>
        <taxon>Oppiella</taxon>
    </lineage>
</organism>
<dbReference type="Gene3D" id="3.90.215.10">
    <property type="entry name" value="Gamma Fibrinogen, chain A, domain 1"/>
    <property type="match status" value="1"/>
</dbReference>
<dbReference type="CDD" id="cd00087">
    <property type="entry name" value="FReD"/>
    <property type="match status" value="1"/>
</dbReference>
<dbReference type="PANTHER" id="PTHR19143">
    <property type="entry name" value="FIBRINOGEN/TENASCIN/ANGIOPOEITIN"/>
    <property type="match status" value="1"/>
</dbReference>
<evidence type="ECO:0000313" key="4">
    <source>
        <dbReference type="EMBL" id="CAD7643369.1"/>
    </source>
</evidence>
<keyword evidence="5" id="KW-1185">Reference proteome</keyword>
<dbReference type="GO" id="GO:0005615">
    <property type="term" value="C:extracellular space"/>
    <property type="evidence" value="ECO:0007669"/>
    <property type="project" value="TreeGrafter"/>
</dbReference>